<dbReference type="GO" id="GO:0046872">
    <property type="term" value="F:metal ion binding"/>
    <property type="evidence" value="ECO:0007669"/>
    <property type="project" value="UniProtKB-KW"/>
</dbReference>
<dbReference type="Proteomes" id="UP000218327">
    <property type="component" value="Unassembled WGS sequence"/>
</dbReference>
<evidence type="ECO:0000313" key="8">
    <source>
        <dbReference type="Proteomes" id="UP000218327"/>
    </source>
</evidence>
<dbReference type="Pfam" id="PF00111">
    <property type="entry name" value="Fer2"/>
    <property type="match status" value="1"/>
</dbReference>
<proteinExistence type="predicted"/>
<dbReference type="InterPro" id="IPR002888">
    <property type="entry name" value="2Fe-2S-bd"/>
</dbReference>
<protein>
    <submittedName>
        <fullName evidence="7">(2Fe-2S)-binding protein</fullName>
    </submittedName>
</protein>
<sequence length="192" mass="20467">MTRRRFIKGVIYSASAAASGAGIYVATAASSRSSGAVERLISINVNGRVRRVDVLPQETLAHTLRYRLNLTGTKLACNRGECGACTVMINDISNYSCSLLTHQVKGKEITTVEGLRAANGTLHPVQQAFIEELSPQCGFCTPGQVVAAAALLIANPNPTREEARQGLSGNLCRCGAYDHYLNGVMRAAELIS</sequence>
<dbReference type="Pfam" id="PF01799">
    <property type="entry name" value="Fer2_2"/>
    <property type="match status" value="1"/>
</dbReference>
<dbReference type="AlphaFoldDB" id="A0A2A5AY78"/>
<keyword evidence="2" id="KW-0479">Metal-binding</keyword>
<dbReference type="Gene3D" id="3.10.20.30">
    <property type="match status" value="1"/>
</dbReference>
<evidence type="ECO:0000256" key="4">
    <source>
        <dbReference type="ARBA" id="ARBA00023004"/>
    </source>
</evidence>
<dbReference type="GO" id="GO:0016491">
    <property type="term" value="F:oxidoreductase activity"/>
    <property type="evidence" value="ECO:0007669"/>
    <property type="project" value="UniProtKB-KW"/>
</dbReference>
<dbReference type="PROSITE" id="PS51085">
    <property type="entry name" value="2FE2S_FER_2"/>
    <property type="match status" value="1"/>
</dbReference>
<dbReference type="EMBL" id="NVVJ01000031">
    <property type="protein sequence ID" value="PCJ24051.1"/>
    <property type="molecule type" value="Genomic_DNA"/>
</dbReference>
<reference evidence="8" key="1">
    <citation type="submission" date="2017-08" db="EMBL/GenBank/DDBJ databases">
        <title>A dynamic microbial community with high functional redundancy inhabits the cold, oxic subseafloor aquifer.</title>
        <authorList>
            <person name="Tully B.J."/>
            <person name="Wheat C.G."/>
            <person name="Glazer B.T."/>
            <person name="Huber J.A."/>
        </authorList>
    </citation>
    <scope>NUCLEOTIDE SEQUENCE [LARGE SCALE GENOMIC DNA]</scope>
</reference>
<dbReference type="InterPro" id="IPR051452">
    <property type="entry name" value="Diverse_Oxidoreductases"/>
</dbReference>
<name>A0A2A5AY78_9GAMM</name>
<gene>
    <name evidence="7" type="ORF">COA96_10590</name>
</gene>
<dbReference type="InterPro" id="IPR012675">
    <property type="entry name" value="Beta-grasp_dom_sf"/>
</dbReference>
<dbReference type="PANTHER" id="PTHR44379">
    <property type="entry name" value="OXIDOREDUCTASE WITH IRON-SULFUR SUBUNIT"/>
    <property type="match status" value="1"/>
</dbReference>
<dbReference type="CDD" id="cd00207">
    <property type="entry name" value="fer2"/>
    <property type="match status" value="1"/>
</dbReference>
<organism evidence="7 8">
    <name type="scientific">SAR86 cluster bacterium</name>
    <dbReference type="NCBI Taxonomy" id="2030880"/>
    <lineage>
        <taxon>Bacteria</taxon>
        <taxon>Pseudomonadati</taxon>
        <taxon>Pseudomonadota</taxon>
        <taxon>Gammaproteobacteria</taxon>
        <taxon>SAR86 cluster</taxon>
    </lineage>
</organism>
<evidence type="ECO:0000256" key="3">
    <source>
        <dbReference type="ARBA" id="ARBA00023002"/>
    </source>
</evidence>
<accession>A0A2A5AY78</accession>
<keyword evidence="4" id="KW-0408">Iron</keyword>
<dbReference type="PANTHER" id="PTHR44379:SF2">
    <property type="entry name" value="BLR6218 PROTEIN"/>
    <property type="match status" value="1"/>
</dbReference>
<comment type="caution">
    <text evidence="7">The sequence shown here is derived from an EMBL/GenBank/DDBJ whole genome shotgun (WGS) entry which is preliminary data.</text>
</comment>
<keyword evidence="3" id="KW-0560">Oxidoreductase</keyword>
<dbReference type="SUPFAM" id="SSF54292">
    <property type="entry name" value="2Fe-2S ferredoxin-like"/>
    <property type="match status" value="1"/>
</dbReference>
<dbReference type="InterPro" id="IPR001041">
    <property type="entry name" value="2Fe-2S_ferredoxin-type"/>
</dbReference>
<dbReference type="InterPro" id="IPR036010">
    <property type="entry name" value="2Fe-2S_ferredoxin-like_sf"/>
</dbReference>
<keyword evidence="5" id="KW-0411">Iron-sulfur</keyword>
<keyword evidence="1" id="KW-0001">2Fe-2S</keyword>
<evidence type="ECO:0000259" key="6">
    <source>
        <dbReference type="PROSITE" id="PS51085"/>
    </source>
</evidence>
<dbReference type="InterPro" id="IPR006058">
    <property type="entry name" value="2Fe2S_fd_BS"/>
</dbReference>
<dbReference type="GO" id="GO:0051537">
    <property type="term" value="F:2 iron, 2 sulfur cluster binding"/>
    <property type="evidence" value="ECO:0007669"/>
    <property type="project" value="UniProtKB-KW"/>
</dbReference>
<evidence type="ECO:0000256" key="1">
    <source>
        <dbReference type="ARBA" id="ARBA00022714"/>
    </source>
</evidence>
<evidence type="ECO:0000256" key="2">
    <source>
        <dbReference type="ARBA" id="ARBA00022723"/>
    </source>
</evidence>
<dbReference type="SUPFAM" id="SSF47741">
    <property type="entry name" value="CO dehydrogenase ISP C-domain like"/>
    <property type="match status" value="1"/>
</dbReference>
<dbReference type="PROSITE" id="PS00197">
    <property type="entry name" value="2FE2S_FER_1"/>
    <property type="match status" value="1"/>
</dbReference>
<evidence type="ECO:0000256" key="5">
    <source>
        <dbReference type="ARBA" id="ARBA00023014"/>
    </source>
</evidence>
<dbReference type="Gene3D" id="1.10.150.120">
    <property type="entry name" value="[2Fe-2S]-binding domain"/>
    <property type="match status" value="1"/>
</dbReference>
<feature type="domain" description="2Fe-2S ferredoxin-type" evidence="6">
    <location>
        <begin position="39"/>
        <end position="115"/>
    </location>
</feature>
<dbReference type="InterPro" id="IPR036884">
    <property type="entry name" value="2Fe-2S-bd_dom_sf"/>
</dbReference>
<evidence type="ECO:0000313" key="7">
    <source>
        <dbReference type="EMBL" id="PCJ24051.1"/>
    </source>
</evidence>